<organism evidence="12 13">
    <name type="scientific">Triplophysa rosa</name>
    <name type="common">Cave loach</name>
    <dbReference type="NCBI Taxonomy" id="992332"/>
    <lineage>
        <taxon>Eukaryota</taxon>
        <taxon>Metazoa</taxon>
        <taxon>Chordata</taxon>
        <taxon>Craniata</taxon>
        <taxon>Vertebrata</taxon>
        <taxon>Euteleostomi</taxon>
        <taxon>Actinopterygii</taxon>
        <taxon>Neopterygii</taxon>
        <taxon>Teleostei</taxon>
        <taxon>Ostariophysi</taxon>
        <taxon>Cypriniformes</taxon>
        <taxon>Nemacheilidae</taxon>
        <taxon>Triplophysa</taxon>
    </lineage>
</organism>
<feature type="transmembrane region" description="Helical" evidence="10">
    <location>
        <begin position="187"/>
        <end position="213"/>
    </location>
</feature>
<keyword evidence="4 10" id="KW-1133">Transmembrane helix</keyword>
<proteinExistence type="predicted"/>
<dbReference type="GO" id="GO:0007200">
    <property type="term" value="P:phospholipase C-activating G protein-coupled receptor signaling pathway"/>
    <property type="evidence" value="ECO:0007669"/>
    <property type="project" value="TreeGrafter"/>
</dbReference>
<comment type="caution">
    <text evidence="12">The sequence shown here is derived from an EMBL/GenBank/DDBJ whole genome shotgun (WGS) entry which is preliminary data.</text>
</comment>
<evidence type="ECO:0000256" key="4">
    <source>
        <dbReference type="ARBA" id="ARBA00022989"/>
    </source>
</evidence>
<feature type="transmembrane region" description="Helical" evidence="10">
    <location>
        <begin position="20"/>
        <end position="44"/>
    </location>
</feature>
<dbReference type="GO" id="GO:0005886">
    <property type="term" value="C:plasma membrane"/>
    <property type="evidence" value="ECO:0007669"/>
    <property type="project" value="UniProtKB-SubCell"/>
</dbReference>
<evidence type="ECO:0000256" key="9">
    <source>
        <dbReference type="ARBA" id="ARBA00023224"/>
    </source>
</evidence>
<dbReference type="PRINTS" id="PR00237">
    <property type="entry name" value="GPCRRHODOPSN"/>
</dbReference>
<feature type="transmembrane region" description="Helical" evidence="10">
    <location>
        <begin position="146"/>
        <end position="167"/>
    </location>
</feature>
<evidence type="ECO:0000256" key="6">
    <source>
        <dbReference type="ARBA" id="ARBA00023136"/>
    </source>
</evidence>
<evidence type="ECO:0000256" key="7">
    <source>
        <dbReference type="ARBA" id="ARBA00023170"/>
    </source>
</evidence>
<evidence type="ECO:0000256" key="3">
    <source>
        <dbReference type="ARBA" id="ARBA00022692"/>
    </source>
</evidence>
<dbReference type="InterPro" id="IPR000276">
    <property type="entry name" value="GPCR_Rhodpsn"/>
</dbReference>
<evidence type="ECO:0000256" key="10">
    <source>
        <dbReference type="SAM" id="Phobius"/>
    </source>
</evidence>
<dbReference type="GO" id="GO:0035025">
    <property type="term" value="P:positive regulation of Rho protein signal transduction"/>
    <property type="evidence" value="ECO:0007669"/>
    <property type="project" value="TreeGrafter"/>
</dbReference>
<keyword evidence="7 12" id="KW-0675">Receptor</keyword>
<evidence type="ECO:0000313" key="12">
    <source>
        <dbReference type="EMBL" id="KAI7791118.1"/>
    </source>
</evidence>
<dbReference type="PANTHER" id="PTHR24232">
    <property type="entry name" value="G-PROTEIN COUPLED RECEPTOR"/>
    <property type="match status" value="1"/>
</dbReference>
<gene>
    <name evidence="12" type="ORF">IRJ41_009804</name>
</gene>
<feature type="transmembrane region" description="Helical" evidence="10">
    <location>
        <begin position="278"/>
        <end position="300"/>
    </location>
</feature>
<name>A0A9W7WAM5_TRIRA</name>
<dbReference type="FunFam" id="1.20.1070.10:FF:000142">
    <property type="entry name" value="G protein-coupled receptor 55"/>
    <property type="match status" value="1"/>
</dbReference>
<dbReference type="PROSITE" id="PS50262">
    <property type="entry name" value="G_PROTEIN_RECEP_F1_2"/>
    <property type="match status" value="1"/>
</dbReference>
<dbReference type="SUPFAM" id="SSF81321">
    <property type="entry name" value="Family A G protein-coupled receptor-like"/>
    <property type="match status" value="1"/>
</dbReference>
<protein>
    <submittedName>
        <fullName evidence="12">G-protein coupled receptor 55-like</fullName>
    </submittedName>
</protein>
<feature type="domain" description="G-protein coupled receptors family 1 profile" evidence="11">
    <location>
        <begin position="36"/>
        <end position="297"/>
    </location>
</feature>
<keyword evidence="3 10" id="KW-0812">Transmembrane</keyword>
<feature type="transmembrane region" description="Helical" evidence="10">
    <location>
        <begin position="234"/>
        <end position="258"/>
    </location>
</feature>
<comment type="subcellular location">
    <subcellularLocation>
        <location evidence="1">Cell membrane</location>
        <topology evidence="1">Multi-pass membrane protein</topology>
    </subcellularLocation>
</comment>
<dbReference type="AlphaFoldDB" id="A0A9W7WAM5"/>
<keyword evidence="8" id="KW-0325">Glycoprotein</keyword>
<dbReference type="Pfam" id="PF00001">
    <property type="entry name" value="7tm_1"/>
    <property type="match status" value="1"/>
</dbReference>
<keyword evidence="9" id="KW-0807">Transducer</keyword>
<keyword evidence="5" id="KW-0297">G-protein coupled receptor</keyword>
<evidence type="ECO:0000256" key="1">
    <source>
        <dbReference type="ARBA" id="ARBA00004651"/>
    </source>
</evidence>
<keyword evidence="6 10" id="KW-0472">Membrane</keyword>
<keyword evidence="2" id="KW-1003">Cell membrane</keyword>
<dbReference type="Gene3D" id="1.20.1070.10">
    <property type="entry name" value="Rhodopsin 7-helix transmembrane proteins"/>
    <property type="match status" value="1"/>
</dbReference>
<dbReference type="EMBL" id="JAFHDT010000025">
    <property type="protein sequence ID" value="KAI7791118.1"/>
    <property type="molecule type" value="Genomic_DNA"/>
</dbReference>
<keyword evidence="13" id="KW-1185">Reference proteome</keyword>
<evidence type="ECO:0000313" key="13">
    <source>
        <dbReference type="Proteomes" id="UP001059041"/>
    </source>
</evidence>
<evidence type="ECO:0000256" key="2">
    <source>
        <dbReference type="ARBA" id="ARBA00022475"/>
    </source>
</evidence>
<evidence type="ECO:0000256" key="8">
    <source>
        <dbReference type="ARBA" id="ARBA00023180"/>
    </source>
</evidence>
<dbReference type="GO" id="GO:0004930">
    <property type="term" value="F:G protein-coupled receptor activity"/>
    <property type="evidence" value="ECO:0007669"/>
    <property type="project" value="UniProtKB-KW"/>
</dbReference>
<dbReference type="OrthoDB" id="6086428at2759"/>
<accession>A0A9W7WAM5</accession>
<evidence type="ECO:0000259" key="11">
    <source>
        <dbReference type="PROSITE" id="PS50262"/>
    </source>
</evidence>
<reference evidence="12" key="1">
    <citation type="submission" date="2021-02" db="EMBL/GenBank/DDBJ databases">
        <title>Comparative genomics reveals that relaxation of natural selection precedes convergent phenotypic evolution of cavefish.</title>
        <authorList>
            <person name="Peng Z."/>
        </authorList>
    </citation>
    <scope>NUCLEOTIDE SEQUENCE</scope>
    <source>
        <tissue evidence="12">Muscle</tissue>
    </source>
</reference>
<dbReference type="Proteomes" id="UP001059041">
    <property type="component" value="Linkage Group LG25"/>
</dbReference>
<sequence>MANVSNMSTCNLTITDGIKSLQLATSIPTFILGVLGNIYVFVMFCRHPRKDWTNMMIYITNMAIADCIVLTILPIRIASYYHASKNNPTLQELWNSSNKELCYFLVSAYYVNMYISIFTMTAISVVRYVAIKYPLKARYILSRKKALVVCALIWVVNCSLSAVFHYADNPKNQTTDFKCFQKNQEGALPLSFILVLTIVGFLLPFLIMLYCSAKIIHTLRKQLDIGSRADKIQCMFIITANLIVFVICFFPVHFGFLFKYIWEKRESNCDMQNFAHNFVHGAMCFSIMNCGLDSFSYYFANKTKWNMCGTNQRNDENCVYNRVELRDKGYDF</sequence>
<dbReference type="PANTHER" id="PTHR24232:SF100">
    <property type="entry name" value="G PROTEIN-COUPLED RECEPTOR 35, TANDEM DUPLICATE 1-RELATED"/>
    <property type="match status" value="1"/>
</dbReference>
<evidence type="ECO:0000256" key="5">
    <source>
        <dbReference type="ARBA" id="ARBA00023040"/>
    </source>
</evidence>
<feature type="transmembrane region" description="Helical" evidence="10">
    <location>
        <begin position="56"/>
        <end position="83"/>
    </location>
</feature>
<feature type="transmembrane region" description="Helical" evidence="10">
    <location>
        <begin position="103"/>
        <end position="126"/>
    </location>
</feature>
<dbReference type="InterPro" id="IPR017452">
    <property type="entry name" value="GPCR_Rhodpsn_7TM"/>
</dbReference>